<dbReference type="GO" id="GO:0006887">
    <property type="term" value="P:exocytosis"/>
    <property type="evidence" value="ECO:0007669"/>
    <property type="project" value="UniProtKB-KW"/>
</dbReference>
<dbReference type="InterPro" id="IPR004140">
    <property type="entry name" value="Exo70"/>
</dbReference>
<dbReference type="Proteomes" id="UP000663760">
    <property type="component" value="Chromosome 3"/>
</dbReference>
<dbReference type="OrthoDB" id="1922221at2759"/>
<protein>
    <recommendedName>
        <fullName evidence="3">Exocyst subunit Exo70 family protein</fullName>
    </recommendedName>
</protein>
<dbReference type="InterPro" id="IPR046364">
    <property type="entry name" value="Exo70_C"/>
</dbReference>
<dbReference type="PANTHER" id="PTHR12542">
    <property type="entry name" value="EXOCYST COMPLEX PROTEIN EXO70"/>
    <property type="match status" value="1"/>
</dbReference>
<dbReference type="GO" id="GO:0000145">
    <property type="term" value="C:exocyst"/>
    <property type="evidence" value="ECO:0007669"/>
    <property type="project" value="InterPro"/>
</dbReference>
<dbReference type="Gene3D" id="1.20.1280.170">
    <property type="entry name" value="Exocyst complex component Exo70"/>
    <property type="match status" value="1"/>
</dbReference>
<feature type="domain" description="Exocyst complex subunit Exo70 C-terminal" evidence="5">
    <location>
        <begin position="258"/>
        <end position="611"/>
    </location>
</feature>
<evidence type="ECO:0000259" key="5">
    <source>
        <dbReference type="Pfam" id="PF03081"/>
    </source>
</evidence>
<keyword evidence="2 3" id="KW-0813">Transport</keyword>
<dbReference type="AlphaFoldDB" id="A0A7I8K782"/>
<dbReference type="GO" id="GO:0015031">
    <property type="term" value="P:protein transport"/>
    <property type="evidence" value="ECO:0007669"/>
    <property type="project" value="UniProtKB-KW"/>
</dbReference>
<dbReference type="Pfam" id="PF20669">
    <property type="entry name" value="Exo70_N"/>
    <property type="match status" value="1"/>
</dbReference>
<keyword evidence="7" id="KW-1185">Reference proteome</keyword>
<evidence type="ECO:0000313" key="7">
    <source>
        <dbReference type="Proteomes" id="UP000663760"/>
    </source>
</evidence>
<feature type="compositionally biased region" description="Low complexity" evidence="4">
    <location>
        <begin position="154"/>
        <end position="163"/>
    </location>
</feature>
<keyword evidence="3" id="KW-0653">Protein transport</keyword>
<sequence length="620" mass="69717">MAENGEDKLLAVVRHITKTLGKSGTMTDDILQIFSSFDDRLSRDKLSERIGRAAAAAEEDGPPGSSDIKRVLRSLDRQISRFVASERPIWSNSDESMAFLDAVDSLLSLIRDMDSVTSEDKMMIQHAEDLIHQAMIRLKDEFRALLDSQTGGRPSDPISSSFDSDGEDSEGDDQIPVAQPVTDYDVVIDALPSGTVADLHDIAKRMVAAGFEKECAQAYSICRRDFLEESISRLGLRLRTTEEVYGMPWPDIEEEIGRWVKVINVAVRILFPSERRLCDRVFAGLAAVADLSLAEVCRGPAMQLLGFADAVAVGGKAPERLFRTLDLYEALRDLIPEIDLVFPDQYCSFIRFESGTTCSRLGGAIRGIFTELENRIRRDPVKSAVQGGGGHHPITRYVLNYLRAACESRQALEVIMYEDEGGPVPGDQEILSSSLSVRIAWTMDLLQENLDAKSRVYEAPGQNFVFLLNNGWYIIQKVKDSEVRLLLGEDWIRRQIVRVRQWRNSYQKATWGKVIEVLQIAGLSGLSSSLVVRSLRDKLHMFNVYFEEIYRTQKGWVVVDEHLRADLRKSVMQAVLPAYQRFLERLMSLEAAKDLEKYVNYSVDGVEACIGELFQGNLRS</sequence>
<feature type="compositionally biased region" description="Acidic residues" evidence="4">
    <location>
        <begin position="164"/>
        <end position="173"/>
    </location>
</feature>
<evidence type="ECO:0000256" key="3">
    <source>
        <dbReference type="RuleBase" id="RU365026"/>
    </source>
</evidence>
<feature type="region of interest" description="Disordered" evidence="4">
    <location>
        <begin position="148"/>
        <end position="176"/>
    </location>
</feature>
<evidence type="ECO:0000256" key="1">
    <source>
        <dbReference type="ARBA" id="ARBA00006756"/>
    </source>
</evidence>
<gene>
    <name evidence="6" type="ORF">SI8410_03003711</name>
</gene>
<evidence type="ECO:0000313" key="6">
    <source>
        <dbReference type="EMBL" id="CAA7392869.1"/>
    </source>
</evidence>
<dbReference type="Pfam" id="PF03081">
    <property type="entry name" value="Exo70_C"/>
    <property type="match status" value="1"/>
</dbReference>
<accession>A0A7I8K782</accession>
<organism evidence="6 7">
    <name type="scientific">Spirodela intermedia</name>
    <name type="common">Intermediate duckweed</name>
    <dbReference type="NCBI Taxonomy" id="51605"/>
    <lineage>
        <taxon>Eukaryota</taxon>
        <taxon>Viridiplantae</taxon>
        <taxon>Streptophyta</taxon>
        <taxon>Embryophyta</taxon>
        <taxon>Tracheophyta</taxon>
        <taxon>Spermatophyta</taxon>
        <taxon>Magnoliopsida</taxon>
        <taxon>Liliopsida</taxon>
        <taxon>Araceae</taxon>
        <taxon>Lemnoideae</taxon>
        <taxon>Spirodela</taxon>
    </lineage>
</organism>
<dbReference type="SUPFAM" id="SSF74788">
    <property type="entry name" value="Cullin repeat-like"/>
    <property type="match status" value="1"/>
</dbReference>
<dbReference type="InterPro" id="IPR016159">
    <property type="entry name" value="Cullin_repeat-like_dom_sf"/>
</dbReference>
<keyword evidence="3" id="KW-0268">Exocytosis</keyword>
<comment type="function">
    <text evidence="3">Component of the exocyst complex.</text>
</comment>
<dbReference type="PANTHER" id="PTHR12542:SF96">
    <property type="entry name" value="EXOCYST COMPLEX COMPONENT EXO70B1"/>
    <property type="match status" value="1"/>
</dbReference>
<dbReference type="GO" id="GO:0005546">
    <property type="term" value="F:phosphatidylinositol-4,5-bisphosphate binding"/>
    <property type="evidence" value="ECO:0007669"/>
    <property type="project" value="InterPro"/>
</dbReference>
<reference evidence="6" key="1">
    <citation type="submission" date="2020-02" db="EMBL/GenBank/DDBJ databases">
        <authorList>
            <person name="Scholz U."/>
            <person name="Mascher M."/>
            <person name="Fiebig A."/>
        </authorList>
    </citation>
    <scope>NUCLEOTIDE SEQUENCE</scope>
</reference>
<proteinExistence type="inferred from homology"/>
<dbReference type="EMBL" id="LR746266">
    <property type="protein sequence ID" value="CAA7392869.1"/>
    <property type="molecule type" value="Genomic_DNA"/>
</dbReference>
<evidence type="ECO:0000256" key="2">
    <source>
        <dbReference type="ARBA" id="ARBA00022448"/>
    </source>
</evidence>
<evidence type="ECO:0000256" key="4">
    <source>
        <dbReference type="SAM" id="MobiDB-lite"/>
    </source>
</evidence>
<name>A0A7I8K782_SPIIN</name>
<comment type="similarity">
    <text evidence="1 3">Belongs to the EXO70 family.</text>
</comment>